<sequence>MDLTSHMFLECEPAGRAVIRNMAADTELLLVASFLLVVQAYYDPAFTAEDMDTAMDSRYAGFLQPSAWLNSIEYFLALDDEETDLAGVRDDRLGTLTDIVSDIEEFKALIEAKIWQCGPISTGVEEPPAVVHESFAGGGDDDGGVASPLSPRVHPLLHHYRSPSTPSLGVADDGHNVHYAPSEQDVHVLDEQVLSQTPASSSSHPEFQTLSSSIPLNASPRAGPRDRSNTDETIAHLPSSSAPFSVPHPSVTPGSLAALLASDPNDWTSQYAEITKMVDNVNAVIHQTSHLEAVSDSESHTESGPESAAAQERQEPPADSAFIATSFPSTHSFASSLGYIEISASSTPTPPWSIQVPSWDERVPQHHSYPQTVGGMSLDVLQPLSLPRTGTDSSTLVEDASSFAMKAKGSFATTTTSTTGSYTDWLASWRRNPTPSILSETTVDSEDSESSGWLADGSANSHCIPRRAVPVSRLIMSPMSTHHDFPSTLAHHFSQVASIPSESKLLTFLRRLKLPGYRSRQGKRTAALNISEPCVNGNR</sequence>
<feature type="region of interest" description="Disordered" evidence="1">
    <location>
        <begin position="158"/>
        <end position="178"/>
    </location>
</feature>
<reference evidence="2 3" key="1">
    <citation type="journal article" date="2019" name="Nat. Ecol. Evol.">
        <title>Megaphylogeny resolves global patterns of mushroom evolution.</title>
        <authorList>
            <person name="Varga T."/>
            <person name="Krizsan K."/>
            <person name="Foldi C."/>
            <person name="Dima B."/>
            <person name="Sanchez-Garcia M."/>
            <person name="Sanchez-Ramirez S."/>
            <person name="Szollosi G.J."/>
            <person name="Szarkandi J.G."/>
            <person name="Papp V."/>
            <person name="Albert L."/>
            <person name="Andreopoulos W."/>
            <person name="Angelini C."/>
            <person name="Antonin V."/>
            <person name="Barry K.W."/>
            <person name="Bougher N.L."/>
            <person name="Buchanan P."/>
            <person name="Buyck B."/>
            <person name="Bense V."/>
            <person name="Catcheside P."/>
            <person name="Chovatia M."/>
            <person name="Cooper J."/>
            <person name="Damon W."/>
            <person name="Desjardin D."/>
            <person name="Finy P."/>
            <person name="Geml J."/>
            <person name="Haridas S."/>
            <person name="Hughes K."/>
            <person name="Justo A."/>
            <person name="Karasinski D."/>
            <person name="Kautmanova I."/>
            <person name="Kiss B."/>
            <person name="Kocsube S."/>
            <person name="Kotiranta H."/>
            <person name="LaButti K.M."/>
            <person name="Lechner B.E."/>
            <person name="Liimatainen K."/>
            <person name="Lipzen A."/>
            <person name="Lukacs Z."/>
            <person name="Mihaltcheva S."/>
            <person name="Morgado L.N."/>
            <person name="Niskanen T."/>
            <person name="Noordeloos M.E."/>
            <person name="Ohm R.A."/>
            <person name="Ortiz-Santana B."/>
            <person name="Ovrebo C."/>
            <person name="Racz N."/>
            <person name="Riley R."/>
            <person name="Savchenko A."/>
            <person name="Shiryaev A."/>
            <person name="Soop K."/>
            <person name="Spirin V."/>
            <person name="Szebenyi C."/>
            <person name="Tomsovsky M."/>
            <person name="Tulloss R.E."/>
            <person name="Uehling J."/>
            <person name="Grigoriev I.V."/>
            <person name="Vagvolgyi C."/>
            <person name="Papp T."/>
            <person name="Martin F.M."/>
            <person name="Miettinen O."/>
            <person name="Hibbett D.S."/>
            <person name="Nagy L.G."/>
        </authorList>
    </citation>
    <scope>NUCLEOTIDE SEQUENCE [LARGE SCALE GENOMIC DNA]</scope>
    <source>
        <strain evidence="2 3">FP101781</strain>
    </source>
</reference>
<evidence type="ECO:0000256" key="1">
    <source>
        <dbReference type="SAM" id="MobiDB-lite"/>
    </source>
</evidence>
<gene>
    <name evidence="2" type="ORF">FA13DRAFT_1053087</name>
</gene>
<keyword evidence="3" id="KW-1185">Reference proteome</keyword>
<protein>
    <submittedName>
        <fullName evidence="2">Uncharacterized protein</fullName>
    </submittedName>
</protein>
<feature type="region of interest" description="Disordered" evidence="1">
    <location>
        <begin position="436"/>
        <end position="456"/>
    </location>
</feature>
<comment type="caution">
    <text evidence="2">The sequence shown here is derived from an EMBL/GenBank/DDBJ whole genome shotgun (WGS) entry which is preliminary data.</text>
</comment>
<dbReference type="EMBL" id="QPFP01000049">
    <property type="protein sequence ID" value="TEB26333.1"/>
    <property type="molecule type" value="Genomic_DNA"/>
</dbReference>
<evidence type="ECO:0000313" key="3">
    <source>
        <dbReference type="Proteomes" id="UP000298030"/>
    </source>
</evidence>
<feature type="compositionally biased region" description="Polar residues" evidence="1">
    <location>
        <begin position="195"/>
        <end position="216"/>
    </location>
</feature>
<organism evidence="2 3">
    <name type="scientific">Coprinellus micaceus</name>
    <name type="common">Glistening ink-cap mushroom</name>
    <name type="synonym">Coprinus micaceus</name>
    <dbReference type="NCBI Taxonomy" id="71717"/>
    <lineage>
        <taxon>Eukaryota</taxon>
        <taxon>Fungi</taxon>
        <taxon>Dikarya</taxon>
        <taxon>Basidiomycota</taxon>
        <taxon>Agaricomycotina</taxon>
        <taxon>Agaricomycetes</taxon>
        <taxon>Agaricomycetidae</taxon>
        <taxon>Agaricales</taxon>
        <taxon>Agaricineae</taxon>
        <taxon>Psathyrellaceae</taxon>
        <taxon>Coprinellus</taxon>
    </lineage>
</organism>
<name>A0A4Y7SWU7_COPMI</name>
<dbReference type="Proteomes" id="UP000298030">
    <property type="component" value="Unassembled WGS sequence"/>
</dbReference>
<dbReference type="AlphaFoldDB" id="A0A4Y7SWU7"/>
<feature type="region of interest" description="Disordered" evidence="1">
    <location>
        <begin position="291"/>
        <end position="317"/>
    </location>
</feature>
<accession>A0A4Y7SWU7</accession>
<feature type="compositionally biased region" description="Basic and acidic residues" evidence="1">
    <location>
        <begin position="223"/>
        <end position="234"/>
    </location>
</feature>
<evidence type="ECO:0000313" key="2">
    <source>
        <dbReference type="EMBL" id="TEB26333.1"/>
    </source>
</evidence>
<feature type="region of interest" description="Disordered" evidence="1">
    <location>
        <begin position="195"/>
        <end position="249"/>
    </location>
</feature>
<proteinExistence type="predicted"/>